<evidence type="ECO:0000313" key="3">
    <source>
        <dbReference type="Proteomes" id="UP000270094"/>
    </source>
</evidence>
<organism evidence="2 3">
    <name type="scientific">Strongylus vulgaris</name>
    <name type="common">Blood worm</name>
    <dbReference type="NCBI Taxonomy" id="40348"/>
    <lineage>
        <taxon>Eukaryota</taxon>
        <taxon>Metazoa</taxon>
        <taxon>Ecdysozoa</taxon>
        <taxon>Nematoda</taxon>
        <taxon>Chromadorea</taxon>
        <taxon>Rhabditida</taxon>
        <taxon>Rhabditina</taxon>
        <taxon>Rhabditomorpha</taxon>
        <taxon>Strongyloidea</taxon>
        <taxon>Strongylidae</taxon>
        <taxon>Strongylus</taxon>
    </lineage>
</organism>
<feature type="domain" description="C-type lectin" evidence="1">
    <location>
        <begin position="26"/>
        <end position="70"/>
    </location>
</feature>
<dbReference type="EMBL" id="UYYB01101076">
    <property type="protein sequence ID" value="VDM78127.1"/>
    <property type="molecule type" value="Genomic_DNA"/>
</dbReference>
<dbReference type="InterPro" id="IPR016186">
    <property type="entry name" value="C-type_lectin-like/link_sf"/>
</dbReference>
<dbReference type="Proteomes" id="UP000270094">
    <property type="component" value="Unassembled WGS sequence"/>
</dbReference>
<evidence type="ECO:0000259" key="1">
    <source>
        <dbReference type="PROSITE" id="PS50041"/>
    </source>
</evidence>
<dbReference type="InterPro" id="IPR016187">
    <property type="entry name" value="CTDL_fold"/>
</dbReference>
<dbReference type="SUPFAM" id="SSF56436">
    <property type="entry name" value="C-type lectin-like"/>
    <property type="match status" value="1"/>
</dbReference>
<keyword evidence="3" id="KW-1185">Reference proteome</keyword>
<protein>
    <recommendedName>
        <fullName evidence="1">C-type lectin domain-containing protein</fullName>
    </recommendedName>
</protein>
<proteinExistence type="predicted"/>
<evidence type="ECO:0000313" key="2">
    <source>
        <dbReference type="EMBL" id="VDM78127.1"/>
    </source>
</evidence>
<dbReference type="Gene3D" id="3.10.100.10">
    <property type="entry name" value="Mannose-Binding Protein A, subunit A"/>
    <property type="match status" value="1"/>
</dbReference>
<gene>
    <name evidence="2" type="ORF">SVUK_LOCUS13125</name>
</gene>
<name>A0A3P7JPG8_STRVU</name>
<dbReference type="PROSITE" id="PS50041">
    <property type="entry name" value="C_TYPE_LECTIN_2"/>
    <property type="match status" value="1"/>
</dbReference>
<dbReference type="OrthoDB" id="6337382at2759"/>
<reference evidence="2 3" key="1">
    <citation type="submission" date="2018-11" db="EMBL/GenBank/DDBJ databases">
        <authorList>
            <consortium name="Pathogen Informatics"/>
        </authorList>
    </citation>
    <scope>NUCLEOTIDE SEQUENCE [LARGE SCALE GENOMIC DNA]</scope>
</reference>
<sequence>MCEYTTGLPNVISGIEKGQTWLKRTWIGLERAQAEQDWLKWIDGTPLDYEYWAEDGPHMAQGRSTYCINVSASFPIPMFKPV</sequence>
<dbReference type="InterPro" id="IPR001304">
    <property type="entry name" value="C-type_lectin-like"/>
</dbReference>
<dbReference type="AlphaFoldDB" id="A0A3P7JPG8"/>
<accession>A0A3P7JPG8</accession>